<reference evidence="2" key="1">
    <citation type="submission" date="2012-09" db="EMBL/GenBank/DDBJ databases">
        <authorList>
            <person name="Martin A.A."/>
        </authorList>
    </citation>
    <scope>NUCLEOTIDE SEQUENCE</scope>
</reference>
<accession>A0A0K0D5J4</accession>
<dbReference type="InterPro" id="IPR003609">
    <property type="entry name" value="Pan_app"/>
</dbReference>
<keyword evidence="2" id="KW-1185">Reference proteome</keyword>
<feature type="domain" description="Apple" evidence="1">
    <location>
        <begin position="1"/>
        <end position="69"/>
    </location>
</feature>
<evidence type="ECO:0000313" key="3">
    <source>
        <dbReference type="WBParaSite" id="ACAC_0000533901-mRNA-1"/>
    </source>
</evidence>
<dbReference type="AlphaFoldDB" id="A0A0K0D5J4"/>
<dbReference type="SUPFAM" id="SSF57414">
    <property type="entry name" value="Hairpin loop containing domain-like"/>
    <property type="match status" value="1"/>
</dbReference>
<dbReference type="PROSITE" id="PS50948">
    <property type="entry name" value="PAN"/>
    <property type="match status" value="1"/>
</dbReference>
<reference evidence="3" key="2">
    <citation type="submission" date="2017-02" db="UniProtKB">
        <authorList>
            <consortium name="WormBaseParasite"/>
        </authorList>
    </citation>
    <scope>IDENTIFICATION</scope>
</reference>
<dbReference type="Gene3D" id="3.50.4.10">
    <property type="entry name" value="Hepatocyte Growth Factor"/>
    <property type="match status" value="1"/>
</dbReference>
<protein>
    <submittedName>
        <fullName evidence="3">Apple domain-containing protein</fullName>
    </submittedName>
</protein>
<evidence type="ECO:0000313" key="2">
    <source>
        <dbReference type="Proteomes" id="UP000035642"/>
    </source>
</evidence>
<proteinExistence type="predicted"/>
<dbReference type="WBParaSite" id="ACAC_0000533901-mRNA-1">
    <property type="protein sequence ID" value="ACAC_0000533901-mRNA-1"/>
    <property type="gene ID" value="ACAC_0000533901"/>
</dbReference>
<name>A0A0K0D5J4_ANGCA</name>
<sequence>LAKYQMESLTACADFCIMALDNKTGKEPICQSFTYNIALKSCQLYDNDGMKVPAILHPAIGFDFYKRIVDGSTCNSDMSSTALMGKQAV</sequence>
<dbReference type="Proteomes" id="UP000035642">
    <property type="component" value="Unassembled WGS sequence"/>
</dbReference>
<evidence type="ECO:0000259" key="1">
    <source>
        <dbReference type="PROSITE" id="PS50948"/>
    </source>
</evidence>
<dbReference type="Pfam" id="PF00024">
    <property type="entry name" value="PAN_1"/>
    <property type="match status" value="1"/>
</dbReference>
<dbReference type="STRING" id="6313.A0A0K0D5J4"/>
<organism evidence="2 3">
    <name type="scientific">Angiostrongylus cantonensis</name>
    <name type="common">Rat lungworm</name>
    <dbReference type="NCBI Taxonomy" id="6313"/>
    <lineage>
        <taxon>Eukaryota</taxon>
        <taxon>Metazoa</taxon>
        <taxon>Ecdysozoa</taxon>
        <taxon>Nematoda</taxon>
        <taxon>Chromadorea</taxon>
        <taxon>Rhabditida</taxon>
        <taxon>Rhabditina</taxon>
        <taxon>Rhabditomorpha</taxon>
        <taxon>Strongyloidea</taxon>
        <taxon>Metastrongylidae</taxon>
        <taxon>Angiostrongylus</taxon>
    </lineage>
</organism>